<dbReference type="Gene3D" id="1.20.1300.10">
    <property type="entry name" value="Fumarate reductase/succinate dehydrogenase, transmembrane subunit"/>
    <property type="match status" value="1"/>
</dbReference>
<proteinExistence type="predicted"/>
<feature type="transmembrane region" description="Helical" evidence="1">
    <location>
        <begin position="247"/>
        <end position="271"/>
    </location>
</feature>
<dbReference type="GeneID" id="93529285"/>
<evidence type="ECO:0000313" key="5">
    <source>
        <dbReference type="Proteomes" id="UP000596202"/>
    </source>
</evidence>
<feature type="transmembrane region" description="Helical" evidence="1">
    <location>
        <begin position="214"/>
        <end position="235"/>
    </location>
</feature>
<name>A0A378U1X6_MYROD</name>
<dbReference type="RefSeq" id="WP_002988100.1">
    <property type="nucleotide sequence ID" value="NZ_CP068107.1"/>
</dbReference>
<dbReference type="Proteomes" id="UP000596202">
    <property type="component" value="Chromosome"/>
</dbReference>
<protein>
    <submittedName>
        <fullName evidence="3">Succinate dehydrogenase (Or fumarate reductase) cytochrome b subunit, b558 family</fullName>
    </submittedName>
    <submittedName>
        <fullName evidence="2">Succinate dehydrogenase cytochrome b subunit</fullName>
    </submittedName>
</protein>
<accession>A0A378U1X6</accession>
<dbReference type="Proteomes" id="UP000255024">
    <property type="component" value="Unassembled WGS sequence"/>
</dbReference>
<gene>
    <name evidence="2" type="ORF">I6I88_16515</name>
    <name evidence="3" type="ORF">NCTC11179_02634</name>
</gene>
<dbReference type="EMBL" id="UGQL01000002">
    <property type="protein sequence ID" value="STZ69137.1"/>
    <property type="molecule type" value="Genomic_DNA"/>
</dbReference>
<reference evidence="3 4" key="1">
    <citation type="submission" date="2018-06" db="EMBL/GenBank/DDBJ databases">
        <authorList>
            <consortium name="Pathogen Informatics"/>
            <person name="Doyle S."/>
        </authorList>
    </citation>
    <scope>NUCLEOTIDE SEQUENCE [LARGE SCALE GENOMIC DNA]</scope>
    <source>
        <strain evidence="3 4">NCTC11179</strain>
    </source>
</reference>
<dbReference type="EMBL" id="CP068108">
    <property type="protein sequence ID" value="QQT99750.1"/>
    <property type="molecule type" value="Genomic_DNA"/>
</dbReference>
<feature type="transmembrane region" description="Helical" evidence="1">
    <location>
        <begin position="103"/>
        <end position="128"/>
    </location>
</feature>
<keyword evidence="1" id="KW-0812">Transmembrane</keyword>
<sequence length="275" mass="30645">MAKSALLKSSIAKKYWMSLTGLFLCLFLVGHLIGNLQLIFGDASKFNEYALFMTTNPAVKVLSYVTYISILFHAIDGIVLTVQNKKARPIGYAKNNAGANSKWASRNMAVLGTLLLVFIVTHMVNFWAKMHFTAMPLQTIEVTVEGQEEPITIYKTVQEQPIDVRAVEMGQLEIKGTAFYQKGMDLKIADGYKDLHKITIEFFKDPSTGLISTILYVIAMIVLGFHLSHGFASAFQSLGINNPKYNCLIKGLGYAFAYLVPALFAIIPLYIHFIK</sequence>
<feature type="transmembrane region" description="Helical" evidence="1">
    <location>
        <begin position="21"/>
        <end position="41"/>
    </location>
</feature>
<keyword evidence="4" id="KW-1185">Reference proteome</keyword>
<feature type="transmembrane region" description="Helical" evidence="1">
    <location>
        <begin position="61"/>
        <end position="82"/>
    </location>
</feature>
<evidence type="ECO:0000313" key="4">
    <source>
        <dbReference type="Proteomes" id="UP000255024"/>
    </source>
</evidence>
<evidence type="ECO:0000313" key="2">
    <source>
        <dbReference type="EMBL" id="QQT99750.1"/>
    </source>
</evidence>
<dbReference type="CDD" id="cd03498">
    <property type="entry name" value="SQR_TypeB_2_TM"/>
    <property type="match status" value="1"/>
</dbReference>
<keyword evidence="1" id="KW-0472">Membrane</keyword>
<organism evidence="3 4">
    <name type="scientific">Myroides odoratus</name>
    <name type="common">Flavobacterium odoratum</name>
    <dbReference type="NCBI Taxonomy" id="256"/>
    <lineage>
        <taxon>Bacteria</taxon>
        <taxon>Pseudomonadati</taxon>
        <taxon>Bacteroidota</taxon>
        <taxon>Flavobacteriia</taxon>
        <taxon>Flavobacteriales</taxon>
        <taxon>Flavobacteriaceae</taxon>
        <taxon>Myroides</taxon>
    </lineage>
</organism>
<evidence type="ECO:0000256" key="1">
    <source>
        <dbReference type="SAM" id="Phobius"/>
    </source>
</evidence>
<dbReference type="InterPro" id="IPR011138">
    <property type="entry name" value="Cytochrome_b-558"/>
</dbReference>
<dbReference type="AlphaFoldDB" id="A0A378U1X6"/>
<dbReference type="NCBIfam" id="TIGR02046">
    <property type="entry name" value="sdhC_b558_fam"/>
    <property type="match status" value="1"/>
</dbReference>
<keyword evidence="1" id="KW-1133">Transmembrane helix</keyword>
<dbReference type="GO" id="GO:0016020">
    <property type="term" value="C:membrane"/>
    <property type="evidence" value="ECO:0007669"/>
    <property type="project" value="InterPro"/>
</dbReference>
<dbReference type="SUPFAM" id="SSF81343">
    <property type="entry name" value="Fumarate reductase respiratory complex transmembrane subunits"/>
    <property type="match status" value="1"/>
</dbReference>
<dbReference type="InterPro" id="IPR034804">
    <property type="entry name" value="SQR/QFR_C/D"/>
</dbReference>
<reference evidence="2 5" key="2">
    <citation type="submission" date="2021-01" db="EMBL/GenBank/DDBJ databases">
        <title>FDA dAtabase for Regulatory Grade micrObial Sequences (FDA-ARGOS): Supporting development and validation of Infectious Disease Dx tests.</title>
        <authorList>
            <person name="Sproer C."/>
            <person name="Gronow S."/>
            <person name="Severitt S."/>
            <person name="Schroder I."/>
            <person name="Tallon L."/>
            <person name="Sadzewicz L."/>
            <person name="Zhao X."/>
            <person name="Boylan J."/>
            <person name="Ott S."/>
            <person name="Bowen H."/>
            <person name="Vavikolanu K."/>
            <person name="Mehta A."/>
            <person name="Aluvathingal J."/>
            <person name="Nadendla S."/>
            <person name="Lowell S."/>
            <person name="Myers T."/>
            <person name="Yan Y."/>
            <person name="Sichtig H."/>
        </authorList>
    </citation>
    <scope>NUCLEOTIDE SEQUENCE [LARGE SCALE GENOMIC DNA]</scope>
    <source>
        <strain evidence="2 5">FDAARGOS_1131</strain>
    </source>
</reference>
<dbReference type="OrthoDB" id="9802842at2"/>
<evidence type="ECO:0000313" key="3">
    <source>
        <dbReference type="EMBL" id="STZ69137.1"/>
    </source>
</evidence>